<dbReference type="SUPFAM" id="SSF54511">
    <property type="entry name" value="GFP-like"/>
    <property type="match status" value="1"/>
</dbReference>
<gene>
    <name evidence="18" type="primary">Nid1</name>
    <name evidence="18" type="ORF">EVAR_34401_1</name>
</gene>
<dbReference type="PROSITE" id="PS51220">
    <property type="entry name" value="NIDO"/>
    <property type="match status" value="1"/>
</dbReference>
<dbReference type="STRING" id="151549.A0A4C1WVL6"/>
<feature type="domain" description="Nidogen G2 beta-barrel" evidence="16">
    <location>
        <begin position="310"/>
        <end position="535"/>
    </location>
</feature>
<dbReference type="PROSITE" id="PS01186">
    <property type="entry name" value="EGF_2"/>
    <property type="match status" value="6"/>
</dbReference>
<keyword evidence="10 12" id="KW-1015">Disulfide bond</keyword>
<comment type="subcellular location">
    <subcellularLocation>
        <location evidence="1">Secreted</location>
        <location evidence="1">Extracellular space</location>
        <location evidence="1">Extracellular matrix</location>
        <location evidence="1">Basement membrane</location>
    </subcellularLocation>
</comment>
<comment type="caution">
    <text evidence="18">The sequence shown here is derived from an EMBL/GenBank/DDBJ whole genome shotgun (WGS) entry which is preliminary data.</text>
</comment>
<feature type="domain" description="EGF-like" evidence="15">
    <location>
        <begin position="955"/>
        <end position="996"/>
    </location>
</feature>
<keyword evidence="4 12" id="KW-0245">EGF-like domain</keyword>
<dbReference type="PANTHER" id="PTHR46513">
    <property type="entry name" value="VITELLOGENIN RECEPTOR-LIKE PROTEIN-RELATED-RELATED"/>
    <property type="match status" value="1"/>
</dbReference>
<sequence length="1338" mass="147544">MWTRLALTVAAACAAHALSRDQFYPYGPGLDVQLPKGYEIASPEIKLKVPVVFYGEIYDSIYVNNYGVVSFRSNIPTFLNAEFPLPYPAVAGLYTNVDTSSDGTVYYRETDDNHVKLKADETVQENFPEYYDFRATSVFVVTWAEVAAHNPSDDNKRNTFQIAIISNGTESFVEMLYPERDIQWFQGEPQTSILPDAKAQAGFVSEDGRVFNLRGSGSHQIRNIASWTNTREPGKYIFRVGVISPVGNIAVPDQYNQNDIEDYEMSKTCAQSGPSVCHTHARCVDYQAGICCRCNEGYYGNGMTCIKTDIPIRVHGKLYGEINGTPLNEVDIQSYVVVAEGRSYTALSQAPSSLGSSLQLLNVLGSVVGWLFAKPVGDSKNGYQLTGSVFNHSADITFIGTNNRITIRQEFMGHDVFDQITLEADIRGTIPILGPLEKVEVKEQQEQYTLVEPGLVRSESTRIFISKQTGLSHELHISQTFNFNYCRYAPPEEEDLNPSTLIMTKNYLNYESQENIVRYGISNKIVPLGQEDPCIQGRSTCGPHSSCLVQGSSYVCLCNSGFSTIYDSGKEICVDIDECYAGTHNCDTNAQCLNYDGSFTCKCLSGFEGDGITCTRQLQCNNIQCDINADCFERQSEAPICVCKAGFTGDGSNCWPVQSNTCDILNNCSPHGSCVPSTTSTSYTCECNAGFVGDGYTCITTEANVFSPSTEASSFSPDRTTITSYRQFSTQSTTEEQEKDNPQPACNNSGCVCPAGYVVFVDHWGIKYCRIDTTSSPPDQYSTQHTESGVRCAEDADCPPNAVCRYMPSGYECQCLEGYSGDGYECIEPSPPGCDLCGPNGHCLESETGEHTCVCDVGFQGDGYTCRPNLICFNNSDCEYNAECRYDFGSAEYMCQCLDGYVKDQNDACIRDGHLCNGALCAEHATCLYDSKLLVNYCQCDVGFDGDGVQSCMQRGTTCDIVNDCSPDGLCIKNEYTNQYSCMCKEGFIGDGYSCTPEPTCRNDPYLCDKQASCLLRSGSFVCECNSGYTGNGSYCDPIPRKPGNFLLASGGMFIYRVPFEMNARDYATPIQTANDQIAVGMDVDCETGRVYWGDVLSNNIKSSAYDGSLYEAFIYSGVRSPEGLAIDWVSRNIYWTDSKLLSIEVANLDTKVKKTLFSDIGMSNPRGIAVHPQRGKLFWSDWNRNGPKIEWSNLDGTEREIFLSSKDVMLPNSLAIDWATENLCYADAGLKSIECVNLDTKRRETIARNCTYPFGLAITQQKFYWTDWRSQKIEFIDRQTGLKGIVPISTSGGRLYGITVAADHCPGLRGPCERHGGCAPGQMCLPRGPVDRTCFAP</sequence>
<evidence type="ECO:0000256" key="1">
    <source>
        <dbReference type="ARBA" id="ARBA00004302"/>
    </source>
</evidence>
<keyword evidence="9" id="KW-0130">Cell adhesion</keyword>
<dbReference type="SMART" id="SM00181">
    <property type="entry name" value="EGF"/>
    <property type="match status" value="11"/>
</dbReference>
<dbReference type="PROSITE" id="PS50993">
    <property type="entry name" value="NIDOGEN_G2"/>
    <property type="match status" value="1"/>
</dbReference>
<feature type="repeat" description="LDL-receptor class B" evidence="13">
    <location>
        <begin position="1132"/>
        <end position="1175"/>
    </location>
</feature>
<dbReference type="InterPro" id="IPR000033">
    <property type="entry name" value="LDLR_classB_rpt"/>
</dbReference>
<keyword evidence="19" id="KW-1185">Reference proteome</keyword>
<evidence type="ECO:0000256" key="6">
    <source>
        <dbReference type="ARBA" id="ARBA00022737"/>
    </source>
</evidence>
<dbReference type="InterPro" id="IPR000152">
    <property type="entry name" value="EGF-type_Asp/Asn_hydroxyl_site"/>
</dbReference>
<feature type="domain" description="EGF-like" evidence="15">
    <location>
        <begin position="997"/>
        <end position="1037"/>
    </location>
</feature>
<protein>
    <submittedName>
        <fullName evidence="18">Nidogen-1</fullName>
    </submittedName>
</protein>
<feature type="disulfide bond" evidence="12">
    <location>
        <begin position="921"/>
        <end position="938"/>
    </location>
</feature>
<reference evidence="18 19" key="1">
    <citation type="journal article" date="2019" name="Commun. Biol.">
        <title>The bagworm genome reveals a unique fibroin gene that provides high tensile strength.</title>
        <authorList>
            <person name="Kono N."/>
            <person name="Nakamura H."/>
            <person name="Ohtoshi R."/>
            <person name="Tomita M."/>
            <person name="Numata K."/>
            <person name="Arakawa K."/>
        </authorList>
    </citation>
    <scope>NUCLEOTIDE SEQUENCE [LARGE SCALE GENOMIC DNA]</scope>
</reference>
<dbReference type="Pfam" id="PF12947">
    <property type="entry name" value="EGF_3"/>
    <property type="match status" value="3"/>
</dbReference>
<feature type="disulfide bond" evidence="12">
    <location>
        <begin position="965"/>
        <end position="982"/>
    </location>
</feature>
<evidence type="ECO:0000256" key="14">
    <source>
        <dbReference type="SAM" id="SignalP"/>
    </source>
</evidence>
<keyword evidence="2" id="KW-0964">Secreted</keyword>
<feature type="repeat" description="LDL-receptor class B" evidence="13">
    <location>
        <begin position="1089"/>
        <end position="1131"/>
    </location>
</feature>
<dbReference type="GO" id="GO:0005886">
    <property type="term" value="C:plasma membrane"/>
    <property type="evidence" value="ECO:0007669"/>
    <property type="project" value="TreeGrafter"/>
</dbReference>
<dbReference type="GO" id="GO:0007160">
    <property type="term" value="P:cell-matrix adhesion"/>
    <property type="evidence" value="ECO:0007669"/>
    <property type="project" value="InterPro"/>
</dbReference>
<feature type="domain" description="EGF-like" evidence="15">
    <location>
        <begin position="788"/>
        <end position="825"/>
    </location>
</feature>
<keyword evidence="3" id="KW-0272">Extracellular matrix</keyword>
<feature type="domain" description="EGF-like" evidence="15">
    <location>
        <begin position="575"/>
        <end position="615"/>
    </location>
</feature>
<dbReference type="Pfam" id="PF07474">
    <property type="entry name" value="G2F"/>
    <property type="match status" value="1"/>
</dbReference>
<dbReference type="InterPro" id="IPR050778">
    <property type="entry name" value="Cueball_EGF_LRP_Nidogen"/>
</dbReference>
<organism evidence="18 19">
    <name type="scientific">Eumeta variegata</name>
    <name type="common">Bagworm moth</name>
    <name type="synonym">Eumeta japonica</name>
    <dbReference type="NCBI Taxonomy" id="151549"/>
    <lineage>
        <taxon>Eukaryota</taxon>
        <taxon>Metazoa</taxon>
        <taxon>Ecdysozoa</taxon>
        <taxon>Arthropoda</taxon>
        <taxon>Hexapoda</taxon>
        <taxon>Insecta</taxon>
        <taxon>Pterygota</taxon>
        <taxon>Neoptera</taxon>
        <taxon>Endopterygota</taxon>
        <taxon>Lepidoptera</taxon>
        <taxon>Glossata</taxon>
        <taxon>Ditrysia</taxon>
        <taxon>Tineoidea</taxon>
        <taxon>Psychidae</taxon>
        <taxon>Oiketicinae</taxon>
        <taxon>Eumeta</taxon>
    </lineage>
</organism>
<comment type="caution">
    <text evidence="12">Lacks conserved residue(s) required for the propagation of feature annotation.</text>
</comment>
<evidence type="ECO:0000256" key="3">
    <source>
        <dbReference type="ARBA" id="ARBA00022530"/>
    </source>
</evidence>
<dbReference type="GO" id="GO:0042813">
    <property type="term" value="F:Wnt receptor activity"/>
    <property type="evidence" value="ECO:0007669"/>
    <property type="project" value="TreeGrafter"/>
</dbReference>
<feature type="domain" description="EGF-like" evidence="15">
    <location>
        <begin position="912"/>
        <end position="950"/>
    </location>
</feature>
<dbReference type="InterPro" id="IPR009030">
    <property type="entry name" value="Growth_fac_rcpt_cys_sf"/>
</dbReference>
<evidence type="ECO:0000256" key="8">
    <source>
        <dbReference type="ARBA" id="ARBA00022869"/>
    </source>
</evidence>
<evidence type="ECO:0000259" key="17">
    <source>
        <dbReference type="PROSITE" id="PS51220"/>
    </source>
</evidence>
<evidence type="ECO:0000313" key="19">
    <source>
        <dbReference type="Proteomes" id="UP000299102"/>
    </source>
</evidence>
<evidence type="ECO:0000256" key="2">
    <source>
        <dbReference type="ARBA" id="ARBA00022525"/>
    </source>
</evidence>
<evidence type="ECO:0000313" key="18">
    <source>
        <dbReference type="EMBL" id="GBP55566.1"/>
    </source>
</evidence>
<dbReference type="CDD" id="cd00053">
    <property type="entry name" value="EGF"/>
    <property type="match status" value="1"/>
</dbReference>
<proteinExistence type="predicted"/>
<feature type="repeat" description="LDL-receptor class B" evidence="13">
    <location>
        <begin position="1176"/>
        <end position="1221"/>
    </location>
</feature>
<evidence type="ECO:0000256" key="12">
    <source>
        <dbReference type="PROSITE-ProRule" id="PRU00076"/>
    </source>
</evidence>
<dbReference type="FunFam" id="2.10.25.10:FF:000038">
    <property type="entry name" value="Fibrillin 2"/>
    <property type="match status" value="1"/>
</dbReference>
<dbReference type="Pfam" id="PF06119">
    <property type="entry name" value="NIDO"/>
    <property type="match status" value="1"/>
</dbReference>
<keyword evidence="11" id="KW-0325">Glycoprotein</keyword>
<dbReference type="Gene3D" id="2.120.10.30">
    <property type="entry name" value="TolB, C-terminal domain"/>
    <property type="match status" value="1"/>
</dbReference>
<dbReference type="InterPro" id="IPR003886">
    <property type="entry name" value="NIDO_dom"/>
</dbReference>
<dbReference type="SMART" id="SM00179">
    <property type="entry name" value="EGF_CA"/>
    <property type="match status" value="5"/>
</dbReference>
<dbReference type="SMART" id="SM00135">
    <property type="entry name" value="LY"/>
    <property type="match status" value="5"/>
</dbReference>
<dbReference type="GO" id="GO:0005509">
    <property type="term" value="F:calcium ion binding"/>
    <property type="evidence" value="ECO:0007669"/>
    <property type="project" value="InterPro"/>
</dbReference>
<dbReference type="PROSITE" id="PS51120">
    <property type="entry name" value="LDLRB"/>
    <property type="match status" value="3"/>
</dbReference>
<evidence type="ECO:0000256" key="9">
    <source>
        <dbReference type="ARBA" id="ARBA00022889"/>
    </source>
</evidence>
<dbReference type="InterPro" id="IPR009017">
    <property type="entry name" value="GFP"/>
</dbReference>
<dbReference type="SUPFAM" id="SSF57196">
    <property type="entry name" value="EGF/Laminin"/>
    <property type="match status" value="1"/>
</dbReference>
<dbReference type="PROSITE" id="PS00010">
    <property type="entry name" value="ASX_HYDROXYL"/>
    <property type="match status" value="1"/>
</dbReference>
<feature type="domain" description="EGF-like" evidence="15">
    <location>
        <begin position="658"/>
        <end position="699"/>
    </location>
</feature>
<dbReference type="Pfam" id="PF00058">
    <property type="entry name" value="Ldl_recept_b"/>
    <property type="match status" value="2"/>
</dbReference>
<evidence type="ECO:0000256" key="11">
    <source>
        <dbReference type="ARBA" id="ARBA00023180"/>
    </source>
</evidence>
<dbReference type="InterPro" id="IPR006605">
    <property type="entry name" value="G2_nidogen/fibulin_G2F"/>
</dbReference>
<keyword evidence="5 14" id="KW-0732">Signal</keyword>
<dbReference type="EMBL" id="BGZK01000672">
    <property type="protein sequence ID" value="GBP55566.1"/>
    <property type="molecule type" value="Genomic_DNA"/>
</dbReference>
<feature type="domain" description="NIDO" evidence="17">
    <location>
        <begin position="92"/>
        <end position="243"/>
    </location>
</feature>
<feature type="signal peptide" evidence="14">
    <location>
        <begin position="1"/>
        <end position="17"/>
    </location>
</feature>
<evidence type="ECO:0000256" key="7">
    <source>
        <dbReference type="ARBA" id="ARBA00022837"/>
    </source>
</evidence>
<dbReference type="PROSITE" id="PS50026">
    <property type="entry name" value="EGF_3"/>
    <property type="match status" value="7"/>
</dbReference>
<keyword evidence="6" id="KW-0677">Repeat</keyword>
<dbReference type="GO" id="GO:0060070">
    <property type="term" value="P:canonical Wnt signaling pathway"/>
    <property type="evidence" value="ECO:0007669"/>
    <property type="project" value="TreeGrafter"/>
</dbReference>
<keyword evidence="7" id="KW-0106">Calcium</keyword>
<feature type="domain" description="EGF-like" evidence="15">
    <location>
        <begin position="616"/>
        <end position="653"/>
    </location>
</feature>
<feature type="disulfide bond" evidence="12">
    <location>
        <begin position="668"/>
        <end position="685"/>
    </location>
</feature>
<dbReference type="SMART" id="SM00539">
    <property type="entry name" value="NIDO"/>
    <property type="match status" value="1"/>
</dbReference>
<dbReference type="SUPFAM" id="SSF63825">
    <property type="entry name" value="YWTD domain"/>
    <property type="match status" value="1"/>
</dbReference>
<dbReference type="GO" id="GO:0005604">
    <property type="term" value="C:basement membrane"/>
    <property type="evidence" value="ECO:0007669"/>
    <property type="project" value="UniProtKB-SubCell"/>
</dbReference>
<dbReference type="Proteomes" id="UP000299102">
    <property type="component" value="Unassembled WGS sequence"/>
</dbReference>
<evidence type="ECO:0000256" key="4">
    <source>
        <dbReference type="ARBA" id="ARBA00022536"/>
    </source>
</evidence>
<name>A0A4C1WVL6_EUMVA</name>
<dbReference type="InterPro" id="IPR000742">
    <property type="entry name" value="EGF"/>
</dbReference>
<feature type="chain" id="PRO_5020032858" evidence="14">
    <location>
        <begin position="18"/>
        <end position="1338"/>
    </location>
</feature>
<dbReference type="InterPro" id="IPR011042">
    <property type="entry name" value="6-blade_b-propeller_TolB-like"/>
</dbReference>
<dbReference type="PROSITE" id="PS01187">
    <property type="entry name" value="EGF_CA"/>
    <property type="match status" value="1"/>
</dbReference>
<dbReference type="PANTHER" id="PTHR46513:SF13">
    <property type="entry name" value="EGF-LIKE DOMAIN-CONTAINING PROTEIN"/>
    <property type="match status" value="1"/>
</dbReference>
<evidence type="ECO:0000259" key="15">
    <source>
        <dbReference type="PROSITE" id="PS50026"/>
    </source>
</evidence>
<dbReference type="SMART" id="SM00682">
    <property type="entry name" value="G2F"/>
    <property type="match status" value="1"/>
</dbReference>
<dbReference type="CDD" id="cd00054">
    <property type="entry name" value="EGF_CA"/>
    <property type="match status" value="1"/>
</dbReference>
<keyword evidence="8" id="KW-0084">Basement membrane</keyword>
<evidence type="ECO:0000256" key="5">
    <source>
        <dbReference type="ARBA" id="ARBA00022729"/>
    </source>
</evidence>
<evidence type="ECO:0000256" key="10">
    <source>
        <dbReference type="ARBA" id="ARBA00023157"/>
    </source>
</evidence>
<dbReference type="SUPFAM" id="SSF57184">
    <property type="entry name" value="Growth factor receptor domain"/>
    <property type="match status" value="1"/>
</dbReference>
<dbReference type="GO" id="GO:0017147">
    <property type="term" value="F:Wnt-protein binding"/>
    <property type="evidence" value="ECO:0007669"/>
    <property type="project" value="TreeGrafter"/>
</dbReference>
<dbReference type="Gene3D" id="2.40.155.10">
    <property type="entry name" value="Green fluorescent protein"/>
    <property type="match status" value="1"/>
</dbReference>
<dbReference type="InterPro" id="IPR018097">
    <property type="entry name" value="EGF_Ca-bd_CS"/>
</dbReference>
<dbReference type="Gene3D" id="2.10.25.10">
    <property type="entry name" value="Laminin"/>
    <property type="match status" value="8"/>
</dbReference>
<evidence type="ECO:0000256" key="13">
    <source>
        <dbReference type="PROSITE-ProRule" id="PRU00461"/>
    </source>
</evidence>
<evidence type="ECO:0000259" key="16">
    <source>
        <dbReference type="PROSITE" id="PS50993"/>
    </source>
</evidence>
<accession>A0A4C1WVL6</accession>
<dbReference type="OrthoDB" id="6375837at2759"/>
<dbReference type="FunFam" id="2.120.10.30:FF:000241">
    <property type="entry name" value="Low-density lipoprotein receptor-related protein 6"/>
    <property type="match status" value="1"/>
</dbReference>
<dbReference type="InterPro" id="IPR001881">
    <property type="entry name" value="EGF-like_Ca-bd_dom"/>
</dbReference>
<dbReference type="InterPro" id="IPR024731">
    <property type="entry name" value="NELL2-like_EGF"/>
</dbReference>